<accession>A0A853ILL1</accession>
<keyword evidence="2" id="KW-1185">Reference proteome</keyword>
<dbReference type="EMBL" id="JACCKB010000046">
    <property type="protein sequence ID" value="NYZ68636.1"/>
    <property type="molecule type" value="Genomic_DNA"/>
</dbReference>
<name>A0A853ILL1_9GAMM</name>
<reference evidence="1 2" key="1">
    <citation type="submission" date="2020-07" db="EMBL/GenBank/DDBJ databases">
        <title>Endozoicomonas sp. nov., isolated from sediment.</title>
        <authorList>
            <person name="Gu T."/>
        </authorList>
    </citation>
    <scope>NUCLEOTIDE SEQUENCE [LARGE SCALE GENOMIC DNA]</scope>
    <source>
        <strain evidence="1 2">SM1973</strain>
    </source>
</reference>
<dbReference type="Proteomes" id="UP000569732">
    <property type="component" value="Unassembled WGS sequence"/>
</dbReference>
<gene>
    <name evidence="1" type="ORF">H0A36_21705</name>
</gene>
<evidence type="ECO:0000313" key="1">
    <source>
        <dbReference type="EMBL" id="NYZ68636.1"/>
    </source>
</evidence>
<evidence type="ECO:0000313" key="2">
    <source>
        <dbReference type="Proteomes" id="UP000569732"/>
    </source>
</evidence>
<dbReference type="AlphaFoldDB" id="A0A853ILL1"/>
<proteinExistence type="predicted"/>
<comment type="caution">
    <text evidence="1">The sequence shown here is derived from an EMBL/GenBank/DDBJ whole genome shotgun (WGS) entry which is preliminary data.</text>
</comment>
<organism evidence="1 2">
    <name type="scientific">Spartinivicinus marinus</name>
    <dbReference type="NCBI Taxonomy" id="2994442"/>
    <lineage>
        <taxon>Bacteria</taxon>
        <taxon>Pseudomonadati</taxon>
        <taxon>Pseudomonadota</taxon>
        <taxon>Gammaproteobacteria</taxon>
        <taxon>Oceanospirillales</taxon>
        <taxon>Zooshikellaceae</taxon>
        <taxon>Spartinivicinus</taxon>
    </lineage>
</organism>
<dbReference type="RefSeq" id="WP_180570637.1">
    <property type="nucleotide sequence ID" value="NZ_JACCKB010000046.1"/>
</dbReference>
<sequence>MTEVVVVNIGDNNCVDDAEKINYSGCNKLVEANKQLLAINSCHHSDDKLFIKLNYSFMHVSNRTQFSFSKY</sequence>
<protein>
    <submittedName>
        <fullName evidence="1">Uncharacterized protein</fullName>
    </submittedName>
</protein>